<gene>
    <name evidence="1" type="ORF">I5M27_18160</name>
</gene>
<protein>
    <recommendedName>
        <fullName evidence="3">Transposase</fullName>
    </recommendedName>
</protein>
<evidence type="ECO:0008006" key="3">
    <source>
        <dbReference type="Google" id="ProtNLM"/>
    </source>
</evidence>
<name>A0ABS1C6B6_9BACT</name>
<evidence type="ECO:0000313" key="1">
    <source>
        <dbReference type="EMBL" id="MBK0404921.1"/>
    </source>
</evidence>
<sequence length="63" mass="7479">MEEEAKEFNFKHFENSLGIIYCSIRYHAHLKMTTVTWKGTAPEDSEKRRPGVYKKARMFIPTK</sequence>
<dbReference type="Proteomes" id="UP000644147">
    <property type="component" value="Unassembled WGS sequence"/>
</dbReference>
<dbReference type="EMBL" id="JAEHFX010000013">
    <property type="protein sequence ID" value="MBK0404921.1"/>
    <property type="molecule type" value="Genomic_DNA"/>
</dbReference>
<comment type="caution">
    <text evidence="1">The sequence shown here is derived from an EMBL/GenBank/DDBJ whole genome shotgun (WGS) entry which is preliminary data.</text>
</comment>
<dbReference type="RefSeq" id="WP_200507816.1">
    <property type="nucleotide sequence ID" value="NZ_JAEHFX010000013.1"/>
</dbReference>
<keyword evidence="2" id="KW-1185">Reference proteome</keyword>
<accession>A0ABS1C6B6</accession>
<reference evidence="1 2" key="1">
    <citation type="submission" date="2020-12" db="EMBL/GenBank/DDBJ databases">
        <title>Bacterial novel species Adhaeribacter sp. BT258 isolated from soil.</title>
        <authorList>
            <person name="Jung H.-Y."/>
        </authorList>
    </citation>
    <scope>NUCLEOTIDE SEQUENCE [LARGE SCALE GENOMIC DNA]</scope>
    <source>
        <strain evidence="1 2">BT258</strain>
    </source>
</reference>
<evidence type="ECO:0000313" key="2">
    <source>
        <dbReference type="Proteomes" id="UP000644147"/>
    </source>
</evidence>
<organism evidence="1 2">
    <name type="scientific">Adhaeribacter terrigena</name>
    <dbReference type="NCBI Taxonomy" id="2793070"/>
    <lineage>
        <taxon>Bacteria</taxon>
        <taxon>Pseudomonadati</taxon>
        <taxon>Bacteroidota</taxon>
        <taxon>Cytophagia</taxon>
        <taxon>Cytophagales</taxon>
        <taxon>Hymenobacteraceae</taxon>
        <taxon>Adhaeribacter</taxon>
    </lineage>
</organism>
<proteinExistence type="predicted"/>